<gene>
    <name evidence="6" type="ORF">SAMN05421788_11324</name>
</gene>
<dbReference type="InterPro" id="IPR053812">
    <property type="entry name" value="HTH_Sigma70_ECF-like"/>
</dbReference>
<dbReference type="InterPro" id="IPR036388">
    <property type="entry name" value="WH-like_DNA-bd_sf"/>
</dbReference>
<dbReference type="PANTHER" id="PTHR43133:SF46">
    <property type="entry name" value="RNA POLYMERASE SIGMA-70 FACTOR ECF SUBFAMILY"/>
    <property type="match status" value="1"/>
</dbReference>
<name>A0A173MBV5_9BACT</name>
<dbReference type="InterPro" id="IPR039425">
    <property type="entry name" value="RNA_pol_sigma-70-like"/>
</dbReference>
<dbReference type="Gene3D" id="1.10.10.10">
    <property type="entry name" value="Winged helix-like DNA-binding domain superfamily/Winged helix DNA-binding domain"/>
    <property type="match status" value="1"/>
</dbReference>
<keyword evidence="4" id="KW-0804">Transcription</keyword>
<dbReference type="InterPro" id="IPR013324">
    <property type="entry name" value="RNA_pol_sigma_r3/r4-like"/>
</dbReference>
<dbReference type="SUPFAM" id="SSF88659">
    <property type="entry name" value="Sigma3 and sigma4 domains of RNA polymerase sigma factors"/>
    <property type="match status" value="1"/>
</dbReference>
<protein>
    <submittedName>
        <fullName evidence="6">RNA polymerase sigma-70 factor, ECF subfamily</fullName>
    </submittedName>
</protein>
<keyword evidence="7" id="KW-1185">Reference proteome</keyword>
<comment type="similarity">
    <text evidence="1">Belongs to the sigma-70 factor family. ECF subfamily.</text>
</comment>
<dbReference type="EMBL" id="FTOR01000013">
    <property type="protein sequence ID" value="SIT33632.1"/>
    <property type="molecule type" value="Genomic_DNA"/>
</dbReference>
<keyword evidence="2" id="KW-0805">Transcription regulation</keyword>
<dbReference type="Pfam" id="PF07638">
    <property type="entry name" value="Sigma70_ECF"/>
    <property type="match status" value="1"/>
</dbReference>
<dbReference type="PANTHER" id="PTHR43133">
    <property type="entry name" value="RNA POLYMERASE ECF-TYPE SIGMA FACTO"/>
    <property type="match status" value="1"/>
</dbReference>
<dbReference type="RefSeq" id="WP_084206515.1">
    <property type="nucleotide sequence ID" value="NZ_AP017422.1"/>
</dbReference>
<sequence length="195" mass="22922">MNKSVSNDSLLWEQVRNGNEKAFETLYYRYHHFLLQTTEGVVKDPDAAAELVQQLFVKLWTNRSAIRISNNLKGYLCRMRQNLLYDIHKRSGSTQRYYNEQLEQPALSYTHVEERLNARMHLEEVKKQLLKLSPRKRIVYQLVKMEGLSCEAVAAQFSINKRTVRNQASEAAMEISSFIRQTERRVQPHTSNFNI</sequence>
<evidence type="ECO:0000256" key="4">
    <source>
        <dbReference type="ARBA" id="ARBA00023163"/>
    </source>
</evidence>
<dbReference type="AlphaFoldDB" id="A0A173MBV5"/>
<feature type="domain" description="RNA polymerase sigma-70 ECF-like HTH" evidence="5">
    <location>
        <begin position="11"/>
        <end position="166"/>
    </location>
</feature>
<evidence type="ECO:0000313" key="7">
    <source>
        <dbReference type="Proteomes" id="UP000186917"/>
    </source>
</evidence>
<evidence type="ECO:0000313" key="6">
    <source>
        <dbReference type="EMBL" id="SIT33632.1"/>
    </source>
</evidence>
<evidence type="ECO:0000259" key="5">
    <source>
        <dbReference type="Pfam" id="PF07638"/>
    </source>
</evidence>
<dbReference type="InterPro" id="IPR013325">
    <property type="entry name" value="RNA_pol_sigma_r2"/>
</dbReference>
<accession>A0A173MBV5</accession>
<evidence type="ECO:0000256" key="3">
    <source>
        <dbReference type="ARBA" id="ARBA00023082"/>
    </source>
</evidence>
<dbReference type="InterPro" id="IPR014284">
    <property type="entry name" value="RNA_pol_sigma-70_dom"/>
</dbReference>
<dbReference type="STRING" id="477680.SAMN05421788_11324"/>
<reference evidence="7" key="1">
    <citation type="submission" date="2017-01" db="EMBL/GenBank/DDBJ databases">
        <authorList>
            <person name="Varghese N."/>
            <person name="Submissions S."/>
        </authorList>
    </citation>
    <scope>NUCLEOTIDE SEQUENCE [LARGE SCALE GENOMIC DNA]</scope>
    <source>
        <strain evidence="7">DSM 21054</strain>
    </source>
</reference>
<proteinExistence type="inferred from homology"/>
<dbReference type="OrthoDB" id="656418at2"/>
<dbReference type="SUPFAM" id="SSF88946">
    <property type="entry name" value="Sigma2 domain of RNA polymerase sigma factors"/>
    <property type="match status" value="1"/>
</dbReference>
<dbReference type="NCBIfam" id="TIGR02937">
    <property type="entry name" value="sigma70-ECF"/>
    <property type="match status" value="1"/>
</dbReference>
<evidence type="ECO:0000256" key="2">
    <source>
        <dbReference type="ARBA" id="ARBA00023015"/>
    </source>
</evidence>
<dbReference type="GO" id="GO:0016987">
    <property type="term" value="F:sigma factor activity"/>
    <property type="evidence" value="ECO:0007669"/>
    <property type="project" value="UniProtKB-KW"/>
</dbReference>
<keyword evidence="3" id="KW-0731">Sigma factor</keyword>
<dbReference type="Proteomes" id="UP000186917">
    <property type="component" value="Unassembled WGS sequence"/>
</dbReference>
<dbReference type="Gene3D" id="1.10.1740.10">
    <property type="match status" value="1"/>
</dbReference>
<dbReference type="GO" id="GO:0006352">
    <property type="term" value="P:DNA-templated transcription initiation"/>
    <property type="evidence" value="ECO:0007669"/>
    <property type="project" value="InterPro"/>
</dbReference>
<evidence type="ECO:0000256" key="1">
    <source>
        <dbReference type="ARBA" id="ARBA00010641"/>
    </source>
</evidence>
<organism evidence="6 7">
    <name type="scientific">Filimonas lacunae</name>
    <dbReference type="NCBI Taxonomy" id="477680"/>
    <lineage>
        <taxon>Bacteria</taxon>
        <taxon>Pseudomonadati</taxon>
        <taxon>Bacteroidota</taxon>
        <taxon>Chitinophagia</taxon>
        <taxon>Chitinophagales</taxon>
        <taxon>Chitinophagaceae</taxon>
        <taxon>Filimonas</taxon>
    </lineage>
</organism>
<dbReference type="KEGG" id="fln:FLA_1030"/>